<keyword evidence="3" id="KW-1185">Reference proteome</keyword>
<evidence type="ECO:0000313" key="2">
    <source>
        <dbReference type="EMBL" id="RPB19964.1"/>
    </source>
</evidence>
<evidence type="ECO:0000256" key="1">
    <source>
        <dbReference type="SAM" id="MobiDB-lite"/>
    </source>
</evidence>
<dbReference type="EMBL" id="ML121580">
    <property type="protein sequence ID" value="RPB19964.1"/>
    <property type="molecule type" value="Genomic_DNA"/>
</dbReference>
<organism evidence="2 3">
    <name type="scientific">Terfezia boudieri ATCC MYA-4762</name>
    <dbReference type="NCBI Taxonomy" id="1051890"/>
    <lineage>
        <taxon>Eukaryota</taxon>
        <taxon>Fungi</taxon>
        <taxon>Dikarya</taxon>
        <taxon>Ascomycota</taxon>
        <taxon>Pezizomycotina</taxon>
        <taxon>Pezizomycetes</taxon>
        <taxon>Pezizales</taxon>
        <taxon>Pezizaceae</taxon>
        <taxon>Terfezia</taxon>
    </lineage>
</organism>
<gene>
    <name evidence="2" type="ORF">L211DRAFT_895538</name>
</gene>
<dbReference type="Proteomes" id="UP000267821">
    <property type="component" value="Unassembled WGS sequence"/>
</dbReference>
<name>A0A3N4LAP6_9PEZI</name>
<dbReference type="AlphaFoldDB" id="A0A3N4LAP6"/>
<protein>
    <submittedName>
        <fullName evidence="2">Uncharacterized protein</fullName>
    </submittedName>
</protein>
<reference evidence="2 3" key="1">
    <citation type="journal article" date="2018" name="Nat. Ecol. Evol.">
        <title>Pezizomycetes genomes reveal the molecular basis of ectomycorrhizal truffle lifestyle.</title>
        <authorList>
            <person name="Murat C."/>
            <person name="Payen T."/>
            <person name="Noel B."/>
            <person name="Kuo A."/>
            <person name="Morin E."/>
            <person name="Chen J."/>
            <person name="Kohler A."/>
            <person name="Krizsan K."/>
            <person name="Balestrini R."/>
            <person name="Da Silva C."/>
            <person name="Montanini B."/>
            <person name="Hainaut M."/>
            <person name="Levati E."/>
            <person name="Barry K.W."/>
            <person name="Belfiori B."/>
            <person name="Cichocki N."/>
            <person name="Clum A."/>
            <person name="Dockter R.B."/>
            <person name="Fauchery L."/>
            <person name="Guy J."/>
            <person name="Iotti M."/>
            <person name="Le Tacon F."/>
            <person name="Lindquist E.A."/>
            <person name="Lipzen A."/>
            <person name="Malagnac F."/>
            <person name="Mello A."/>
            <person name="Molinier V."/>
            <person name="Miyauchi S."/>
            <person name="Poulain J."/>
            <person name="Riccioni C."/>
            <person name="Rubini A."/>
            <person name="Sitrit Y."/>
            <person name="Splivallo R."/>
            <person name="Traeger S."/>
            <person name="Wang M."/>
            <person name="Zifcakova L."/>
            <person name="Wipf D."/>
            <person name="Zambonelli A."/>
            <person name="Paolocci F."/>
            <person name="Nowrousian M."/>
            <person name="Ottonello S."/>
            <person name="Baldrian P."/>
            <person name="Spatafora J.W."/>
            <person name="Henrissat B."/>
            <person name="Nagy L.G."/>
            <person name="Aury J.M."/>
            <person name="Wincker P."/>
            <person name="Grigoriev I.V."/>
            <person name="Bonfante P."/>
            <person name="Martin F.M."/>
        </authorList>
    </citation>
    <scope>NUCLEOTIDE SEQUENCE [LARGE SCALE GENOMIC DNA]</scope>
    <source>
        <strain evidence="2 3">ATCC MYA-4762</strain>
    </source>
</reference>
<accession>A0A3N4LAP6</accession>
<feature type="compositionally biased region" description="Polar residues" evidence="1">
    <location>
        <begin position="142"/>
        <end position="155"/>
    </location>
</feature>
<sequence>MAPKNATNLRDSYTGCARPFRYIAPAPRTTLPLSSLEGESPQGTRAILRPNMRTSTYNHTHDTPVSITTQLFGPYPQPPEPNIIQHKNDSSHLPVHDCRKPPEAGGVGKRQHGISQCTHSEDGFRSNAKRARGVRNRAGGDPQNSEIRGTRLPSSIGSTSGLAAVLPPVEIDPPTPGDCTYIMASLDGGESDITCENRTYPVDIGSLYESLNSVPFINSPLPFYPTSPATTPGVQLQYGYTLEHPSISNHAPSPRIVLPTPGAKQGPHLNSISPASGILHEMSLNSKKATAEAQMLQEDVSPKNVCLVQLPETQAYQLSNSLFPSPTVQTRYSWVVDDYPLQQNRSREDESCPHCSELWFTHCECIFSMRSITQDCKENGQHQLHTSFQELKKHIQEHWVASGASCCLCQNHFSDHLLDLQLLSKVNAEDPRQWQIGLELREGVFAFRKHIREKHELRRGQGGCEGDIASLDYLKSGSGRTTLKQDLDQIANFTKPVGCRQIGLKTS</sequence>
<dbReference type="OrthoDB" id="10477373at2759"/>
<evidence type="ECO:0000313" key="3">
    <source>
        <dbReference type="Proteomes" id="UP000267821"/>
    </source>
</evidence>
<dbReference type="InParanoid" id="A0A3N4LAP6"/>
<feature type="region of interest" description="Disordered" evidence="1">
    <location>
        <begin position="102"/>
        <end position="155"/>
    </location>
</feature>
<proteinExistence type="predicted"/>